<keyword evidence="3" id="KW-1185">Reference proteome</keyword>
<feature type="compositionally biased region" description="Polar residues" evidence="1">
    <location>
        <begin position="1"/>
        <end position="16"/>
    </location>
</feature>
<gene>
    <name evidence="2" type="ORF">QYF61_026794</name>
</gene>
<feature type="compositionally biased region" description="Low complexity" evidence="1">
    <location>
        <begin position="57"/>
        <end position="66"/>
    </location>
</feature>
<dbReference type="AlphaFoldDB" id="A0AAN7SMI9"/>
<name>A0AAN7SMI9_MYCAM</name>
<dbReference type="EMBL" id="JAUNZN010000001">
    <property type="protein sequence ID" value="KAK4832968.1"/>
    <property type="molecule type" value="Genomic_DNA"/>
</dbReference>
<accession>A0AAN7SMI9</accession>
<reference evidence="2 3" key="1">
    <citation type="journal article" date="2023" name="J. Hered.">
        <title>Chromosome-level genome of the wood stork (Mycteria americana) provides insight into avian chromosome evolution.</title>
        <authorList>
            <person name="Flamio R. Jr."/>
            <person name="Ramstad K.M."/>
        </authorList>
    </citation>
    <scope>NUCLEOTIDE SEQUENCE [LARGE SCALE GENOMIC DNA]</scope>
    <source>
        <strain evidence="2">JAX WOST 10</strain>
    </source>
</reference>
<evidence type="ECO:0000313" key="3">
    <source>
        <dbReference type="Proteomes" id="UP001333110"/>
    </source>
</evidence>
<protein>
    <submittedName>
        <fullName evidence="2">Uncharacterized protein</fullName>
    </submittedName>
</protein>
<organism evidence="2 3">
    <name type="scientific">Mycteria americana</name>
    <name type="common">Wood stork</name>
    <dbReference type="NCBI Taxonomy" id="33587"/>
    <lineage>
        <taxon>Eukaryota</taxon>
        <taxon>Metazoa</taxon>
        <taxon>Chordata</taxon>
        <taxon>Craniata</taxon>
        <taxon>Vertebrata</taxon>
        <taxon>Euteleostomi</taxon>
        <taxon>Archelosauria</taxon>
        <taxon>Archosauria</taxon>
        <taxon>Dinosauria</taxon>
        <taxon>Saurischia</taxon>
        <taxon>Theropoda</taxon>
        <taxon>Coelurosauria</taxon>
        <taxon>Aves</taxon>
        <taxon>Neognathae</taxon>
        <taxon>Neoaves</taxon>
        <taxon>Aequornithes</taxon>
        <taxon>Ciconiiformes</taxon>
        <taxon>Ciconiidae</taxon>
        <taxon>Mycteria</taxon>
    </lineage>
</organism>
<comment type="caution">
    <text evidence="2">The sequence shown here is derived from an EMBL/GenBank/DDBJ whole genome shotgun (WGS) entry which is preliminary data.</text>
</comment>
<dbReference type="Proteomes" id="UP001333110">
    <property type="component" value="Unassembled WGS sequence"/>
</dbReference>
<feature type="region of interest" description="Disordered" evidence="1">
    <location>
        <begin position="1"/>
        <end position="115"/>
    </location>
</feature>
<evidence type="ECO:0000313" key="2">
    <source>
        <dbReference type="EMBL" id="KAK4832968.1"/>
    </source>
</evidence>
<evidence type="ECO:0000256" key="1">
    <source>
        <dbReference type="SAM" id="MobiDB-lite"/>
    </source>
</evidence>
<proteinExistence type="predicted"/>
<feature type="compositionally biased region" description="Low complexity" evidence="1">
    <location>
        <begin position="91"/>
        <end position="115"/>
    </location>
</feature>
<sequence>MSSQFLQENAVETTQDPGDPERTAANRSKFHSIFGVRSDTPRLALPPQQGSLPPPAEGAQAAEATQQPPPPPSQPRPGLTAPFPAPSGSHSGSDARAEAAAGPSPASSLRAVDSR</sequence>